<evidence type="ECO:0000256" key="1">
    <source>
        <dbReference type="SAM" id="MobiDB-lite"/>
    </source>
</evidence>
<feature type="compositionally biased region" description="Low complexity" evidence="1">
    <location>
        <begin position="471"/>
        <end position="482"/>
    </location>
</feature>
<gene>
    <name evidence="2" type="ORF">ED733_001201</name>
</gene>
<dbReference type="EMBL" id="SBHS01000030">
    <property type="protein sequence ID" value="TWU72252.1"/>
    <property type="molecule type" value="Genomic_DNA"/>
</dbReference>
<proteinExistence type="predicted"/>
<comment type="caution">
    <text evidence="2">The sequence shown here is derived from an EMBL/GenBank/DDBJ whole genome shotgun (WGS) entry which is preliminary data.</text>
</comment>
<protein>
    <submittedName>
        <fullName evidence="2">Uncharacterized protein</fullName>
    </submittedName>
</protein>
<dbReference type="Proteomes" id="UP000317257">
    <property type="component" value="Unassembled WGS sequence"/>
</dbReference>
<feature type="compositionally biased region" description="Polar residues" evidence="1">
    <location>
        <begin position="455"/>
        <end position="464"/>
    </location>
</feature>
<feature type="region of interest" description="Disordered" evidence="1">
    <location>
        <begin position="423"/>
        <end position="534"/>
    </location>
</feature>
<evidence type="ECO:0000313" key="2">
    <source>
        <dbReference type="EMBL" id="TWU72252.1"/>
    </source>
</evidence>
<feature type="compositionally biased region" description="Polar residues" evidence="1">
    <location>
        <begin position="494"/>
        <end position="504"/>
    </location>
</feature>
<feature type="region of interest" description="Disordered" evidence="1">
    <location>
        <begin position="88"/>
        <end position="141"/>
    </location>
</feature>
<organism evidence="2 3">
    <name type="scientific">Metarhizium rileyi (strain RCEF 4871)</name>
    <name type="common">Nomuraea rileyi</name>
    <dbReference type="NCBI Taxonomy" id="1649241"/>
    <lineage>
        <taxon>Eukaryota</taxon>
        <taxon>Fungi</taxon>
        <taxon>Dikarya</taxon>
        <taxon>Ascomycota</taxon>
        <taxon>Pezizomycotina</taxon>
        <taxon>Sordariomycetes</taxon>
        <taxon>Hypocreomycetidae</taxon>
        <taxon>Hypocreales</taxon>
        <taxon>Clavicipitaceae</taxon>
        <taxon>Metarhizium</taxon>
    </lineage>
</organism>
<feature type="compositionally biased region" description="Low complexity" evidence="1">
    <location>
        <begin position="110"/>
        <end position="132"/>
    </location>
</feature>
<reference evidence="3" key="1">
    <citation type="submission" date="2018-12" db="EMBL/GenBank/DDBJ databases">
        <title>The complete genome of Metarhizium rileyi, a key fungal pathogen of Lepidoptera.</title>
        <authorList>
            <person name="Binneck E."/>
            <person name="Lastra C.C.L."/>
            <person name="Sosa-Gomez D.R."/>
        </authorList>
    </citation>
    <scope>NUCLEOTIDE SEQUENCE [LARGE SCALE GENOMIC DNA]</scope>
    <source>
        <strain evidence="3">Cep018-CH2</strain>
    </source>
</reference>
<name>A0A5C6G350_METRR</name>
<accession>A0A5C6G350</accession>
<evidence type="ECO:0000313" key="3">
    <source>
        <dbReference type="Proteomes" id="UP000317257"/>
    </source>
</evidence>
<sequence>MASDQIRKRCIANDLSQVNVPLKKPRLTDRCGVYNFSPTFWDNLTKVWLTRRALRELDRRNNLSGQPSERTGLVDVLPDDLARFSRHGGPDLRHLRAYPEPSFVPHNMTSRSSSALSQSQRLQSPKATSASSKTRRSSAYDDDFEQHLIDHDIYPDGYEFPDDRLTPEPCNMDSIQQDLLAARASLSLSRFSDAAFRDFKRKNKTNSKGTVMRNVILIIAGNADIPNEGHLPFTNLRSLTGEATVKPVPDFFDGARPGSLDKAVAKALDDEVRPTKHAGVPIAANFFLEAKARRGGADVAELQARFVGANGSRTMHALQNFKLAKPEYDGKAYSFSSTYHDGTLKLYAHHVAAPVKAGGRLHYHMTQAGAFALTHSRESFVQGAAAFRNARDLAKQYRDDFIRAANTRVRGWPVSVVRVAEGNEQEKITATADDSSEGRREHELPQDLHPGGDLQNPSQASTALGNEDHSISSATSLTSSLSYGPPTRSKRARQLTSPDNSWGRRSSKSRTRVNVNELSREPPSKEQEDHRLSK</sequence>
<feature type="compositionally biased region" description="Basic and acidic residues" evidence="1">
    <location>
        <begin position="518"/>
        <end position="534"/>
    </location>
</feature>
<feature type="compositionally biased region" description="Basic and acidic residues" evidence="1">
    <location>
        <begin position="436"/>
        <end position="446"/>
    </location>
</feature>
<dbReference type="AlphaFoldDB" id="A0A5C6G350"/>